<organism evidence="1 2">
    <name type="scientific">Candidatus Cetobacterium colombiensis</name>
    <dbReference type="NCBI Taxonomy" id="3073100"/>
    <lineage>
        <taxon>Bacteria</taxon>
        <taxon>Fusobacteriati</taxon>
        <taxon>Fusobacteriota</taxon>
        <taxon>Fusobacteriia</taxon>
        <taxon>Fusobacteriales</taxon>
        <taxon>Fusobacteriaceae</taxon>
        <taxon>Cetobacterium</taxon>
    </lineage>
</organism>
<proteinExistence type="predicted"/>
<evidence type="ECO:0000313" key="1">
    <source>
        <dbReference type="EMBL" id="MDX8337448.1"/>
    </source>
</evidence>
<dbReference type="EMBL" id="JAVIKH010000046">
    <property type="protein sequence ID" value="MDX8337448.1"/>
    <property type="molecule type" value="Genomic_DNA"/>
</dbReference>
<reference evidence="2" key="1">
    <citation type="submission" date="2023-07" db="EMBL/GenBank/DDBJ databases">
        <authorList>
            <person name="Colorado M.A."/>
            <person name="Villamil L.M."/>
            <person name="Melo J.F."/>
            <person name="Rodriguez J.A."/>
            <person name="Ruiz R.Y."/>
        </authorList>
    </citation>
    <scope>NUCLEOTIDE SEQUENCE [LARGE SCALE GENOMIC DNA]</scope>
    <source>
        <strain evidence="2">C33</strain>
    </source>
</reference>
<name>A0ABU4WG47_9FUSO</name>
<evidence type="ECO:0000313" key="2">
    <source>
        <dbReference type="Proteomes" id="UP001279681"/>
    </source>
</evidence>
<gene>
    <name evidence="1" type="ORF">RFV38_13265</name>
</gene>
<sequence length="232" mass="27391">MAKNDKNKIFNNMKSLLNETKLEKKDVVSANEINQKEIENIINISLFKELTTDEKIIDLLLKSSIEIFKIQAKNVIELGKIFKNVFDELGGEGSKYTGLYEKWLVVNNISKSTALRYRKRYELYSSVTLDKKNIILLLPQKYIDLIYLEENKNKFIELINKGANKKEIMELIDNQEMIIPISEKTEEIITEFNYIPKFIKFSNEIDNKIKELDEKKKRDLQKYLKKIEELLK</sequence>
<protein>
    <submittedName>
        <fullName evidence="1">Uncharacterized protein</fullName>
    </submittedName>
</protein>
<dbReference type="RefSeq" id="WP_320314778.1">
    <property type="nucleotide sequence ID" value="NZ_JAVIKH010000046.1"/>
</dbReference>
<comment type="caution">
    <text evidence="1">The sequence shown here is derived from an EMBL/GenBank/DDBJ whole genome shotgun (WGS) entry which is preliminary data.</text>
</comment>
<dbReference type="Proteomes" id="UP001279681">
    <property type="component" value="Unassembled WGS sequence"/>
</dbReference>
<keyword evidence="2" id="KW-1185">Reference proteome</keyword>
<accession>A0ABU4WG47</accession>